<organism evidence="2 3">
    <name type="scientific">Kribbella deserti</name>
    <dbReference type="NCBI Taxonomy" id="1926257"/>
    <lineage>
        <taxon>Bacteria</taxon>
        <taxon>Bacillati</taxon>
        <taxon>Actinomycetota</taxon>
        <taxon>Actinomycetes</taxon>
        <taxon>Propionibacteriales</taxon>
        <taxon>Kribbellaceae</taxon>
        <taxon>Kribbella</taxon>
    </lineage>
</organism>
<evidence type="ECO:0000313" key="3">
    <source>
        <dbReference type="Proteomes" id="UP001589890"/>
    </source>
</evidence>
<evidence type="ECO:0000313" key="2">
    <source>
        <dbReference type="EMBL" id="MFC0623556.1"/>
    </source>
</evidence>
<dbReference type="RefSeq" id="WP_380044262.1">
    <property type="nucleotide sequence ID" value="NZ_JBHLTC010000006.1"/>
</dbReference>
<feature type="domain" description="Condensation" evidence="1">
    <location>
        <begin position="108"/>
        <end position="263"/>
    </location>
</feature>
<dbReference type="EMBL" id="JBHLTC010000006">
    <property type="protein sequence ID" value="MFC0623556.1"/>
    <property type="molecule type" value="Genomic_DNA"/>
</dbReference>
<dbReference type="Pfam" id="PF00668">
    <property type="entry name" value="Condensation"/>
    <property type="match status" value="1"/>
</dbReference>
<proteinExistence type="predicted"/>
<dbReference type="PANTHER" id="PTHR45527:SF1">
    <property type="entry name" value="FATTY ACID SYNTHASE"/>
    <property type="match status" value="1"/>
</dbReference>
<dbReference type="SUPFAM" id="SSF52777">
    <property type="entry name" value="CoA-dependent acyltransferases"/>
    <property type="match status" value="2"/>
</dbReference>
<protein>
    <submittedName>
        <fullName evidence="2">Condensation domain-containing protein</fullName>
    </submittedName>
</protein>
<dbReference type="Gene3D" id="3.30.559.30">
    <property type="entry name" value="Nonribosomal peptide synthetase, condensation domain"/>
    <property type="match status" value="1"/>
</dbReference>
<dbReference type="Gene3D" id="3.30.559.10">
    <property type="entry name" value="Chloramphenicol acetyltransferase-like domain"/>
    <property type="match status" value="1"/>
</dbReference>
<dbReference type="Proteomes" id="UP001589890">
    <property type="component" value="Unassembled WGS sequence"/>
</dbReference>
<comment type="caution">
    <text evidence="2">The sequence shown here is derived from an EMBL/GenBank/DDBJ whole genome shotgun (WGS) entry which is preliminary data.</text>
</comment>
<dbReference type="InterPro" id="IPR023213">
    <property type="entry name" value="CAT-like_dom_sf"/>
</dbReference>
<dbReference type="PANTHER" id="PTHR45527">
    <property type="entry name" value="NONRIBOSOMAL PEPTIDE SYNTHETASE"/>
    <property type="match status" value="1"/>
</dbReference>
<reference evidence="2 3" key="1">
    <citation type="submission" date="2024-09" db="EMBL/GenBank/DDBJ databases">
        <authorList>
            <person name="Sun Q."/>
            <person name="Mori K."/>
        </authorList>
    </citation>
    <scope>NUCLEOTIDE SEQUENCE [LARGE SCALE GENOMIC DNA]</scope>
    <source>
        <strain evidence="2 3">CGMCC 1.15906</strain>
    </source>
</reference>
<sequence length="388" mass="41919">MIAPTSLWQTFALDLDKARPGFAKGPWFTMNAAVELDGPIDVAVLARAFDDLQRRHDVLRTTVVDGDDPAQVVGDEPASALEVLDSEPALHAPVSLDAPVRLRLGGGRLALHLHHLNSDPVTLWTTLAELAAGYTARLAGTELPPVAAQYSEYTMDEAEQVRRNRDEAERWWREVVGQTKLALPPSGPAGEAFAFRDEVLTAGELARVEELAKAKRSTMLVSLLAALAEGMSPYTGPGDTLVFSTLFGKRDRPAWQTVLGPCIVPSYLAVPTSGAELAAVREAVVGCARFARFPNREIVELNDLGSRTPFFEYVPQQWPGGYRFGPVQARVAGAAGPKDTGRAGALGVRVRKTTEGALTAHLSADGTDWTRPLIGQALRRFRQVVLAQ</sequence>
<name>A0ABV6QHQ6_9ACTN</name>
<gene>
    <name evidence="2" type="ORF">ACFFGN_05740</name>
</gene>
<accession>A0ABV6QHQ6</accession>
<evidence type="ECO:0000259" key="1">
    <source>
        <dbReference type="Pfam" id="PF00668"/>
    </source>
</evidence>
<dbReference type="InterPro" id="IPR001242">
    <property type="entry name" value="Condensation_dom"/>
</dbReference>
<keyword evidence="3" id="KW-1185">Reference proteome</keyword>